<evidence type="ECO:0000256" key="1">
    <source>
        <dbReference type="ARBA" id="ARBA00006410"/>
    </source>
</evidence>
<dbReference type="InterPro" id="IPR009626">
    <property type="entry name" value="MINAR1-like_C"/>
</dbReference>
<evidence type="ECO:0000256" key="6">
    <source>
        <dbReference type="SAM" id="Phobius"/>
    </source>
</evidence>
<keyword evidence="9" id="KW-1185">Reference proteome</keyword>
<dbReference type="Pfam" id="PF06789">
    <property type="entry name" value="MINAR1_C"/>
    <property type="match status" value="1"/>
</dbReference>
<feature type="transmembrane region" description="Helical" evidence="6">
    <location>
        <begin position="82"/>
        <end position="106"/>
    </location>
</feature>
<evidence type="ECO:0000313" key="8">
    <source>
        <dbReference type="EMBL" id="NXT68948.1"/>
    </source>
</evidence>
<dbReference type="Proteomes" id="UP000563107">
    <property type="component" value="Unassembled WGS sequence"/>
</dbReference>
<keyword evidence="3 6" id="KW-1133">Transmembrane helix</keyword>
<dbReference type="InterPro" id="IPR039706">
    <property type="entry name" value="MINAR1-like"/>
</dbReference>
<evidence type="ECO:0000259" key="7">
    <source>
        <dbReference type="Pfam" id="PF06789"/>
    </source>
</evidence>
<feature type="domain" description="Major intrinsically disordered Notch2-binding receptor 1-like C-terminal" evidence="7">
    <location>
        <begin position="1"/>
        <end position="105"/>
    </location>
</feature>
<comment type="subcellular location">
    <subcellularLocation>
        <location evidence="5">Endomembrane system</location>
        <topology evidence="5">Single-pass membrane protein</topology>
    </subcellularLocation>
</comment>
<feature type="non-terminal residue" evidence="8">
    <location>
        <position position="107"/>
    </location>
</feature>
<protein>
    <submittedName>
        <fullName evidence="8">MNARL protein</fullName>
    </submittedName>
</protein>
<evidence type="ECO:0000256" key="4">
    <source>
        <dbReference type="ARBA" id="ARBA00023136"/>
    </source>
</evidence>
<dbReference type="PANTHER" id="PTHR31530:SF4">
    <property type="entry name" value="MAJOR INTRINSICALLY DISORDERED NOTCH2-BINDING RECEPTOR 1-LIKE"/>
    <property type="match status" value="1"/>
</dbReference>
<comment type="caution">
    <text evidence="8">The sequence shown here is derived from an EMBL/GenBank/DDBJ whole genome shotgun (WGS) entry which is preliminary data.</text>
</comment>
<evidence type="ECO:0000313" key="9">
    <source>
        <dbReference type="Proteomes" id="UP000563107"/>
    </source>
</evidence>
<gene>
    <name evidence="8" type="ORF">CHAFRE_R00983</name>
</gene>
<evidence type="ECO:0000256" key="2">
    <source>
        <dbReference type="ARBA" id="ARBA00022692"/>
    </source>
</evidence>
<name>A0A7L3EL34_9PASS</name>
<proteinExistence type="inferred from homology"/>
<dbReference type="AlphaFoldDB" id="A0A7L3EL34"/>
<organism evidence="8 9">
    <name type="scientific">Chaetops frenatus</name>
    <name type="common">Rufous rock-jumper</name>
    <dbReference type="NCBI Taxonomy" id="221966"/>
    <lineage>
        <taxon>Eukaryota</taxon>
        <taxon>Metazoa</taxon>
        <taxon>Chordata</taxon>
        <taxon>Craniata</taxon>
        <taxon>Vertebrata</taxon>
        <taxon>Euteleostomi</taxon>
        <taxon>Archelosauria</taxon>
        <taxon>Archosauria</taxon>
        <taxon>Dinosauria</taxon>
        <taxon>Saurischia</taxon>
        <taxon>Theropoda</taxon>
        <taxon>Coelurosauria</taxon>
        <taxon>Aves</taxon>
        <taxon>Neognathae</taxon>
        <taxon>Neoaves</taxon>
        <taxon>Telluraves</taxon>
        <taxon>Australaves</taxon>
        <taxon>Passeriformes</taxon>
        <taxon>Picathartidae</taxon>
        <taxon>Chaetops</taxon>
    </lineage>
</organism>
<keyword evidence="2 6" id="KW-0812">Transmembrane</keyword>
<sequence>LKSTIKSNPLYSDIHVDDDREEKKKTPSWTVQDYDRQLLHSNLASHIKENPNDLQFWMGDIYTPEYDTLLKKKEREKKHSKYCQIILLMVLGICILITVITLSVLLT</sequence>
<feature type="non-terminal residue" evidence="8">
    <location>
        <position position="1"/>
    </location>
</feature>
<dbReference type="PANTHER" id="PTHR31530">
    <property type="entry name" value="MAJOR INTRINSICALLY DISORDERED NOTCH2-BINDING RECEPTOR 1 MINAR1 FAMILY MEMBER"/>
    <property type="match status" value="1"/>
</dbReference>
<evidence type="ECO:0000256" key="5">
    <source>
        <dbReference type="ARBA" id="ARBA00037847"/>
    </source>
</evidence>
<reference evidence="8 9" key="1">
    <citation type="submission" date="2019-09" db="EMBL/GenBank/DDBJ databases">
        <title>Bird 10,000 Genomes (B10K) Project - Family phase.</title>
        <authorList>
            <person name="Zhang G."/>
        </authorList>
    </citation>
    <scope>NUCLEOTIDE SEQUENCE [LARGE SCALE GENOMIC DNA]</scope>
    <source>
        <strain evidence="8">B10K-DU-012-41</strain>
    </source>
</reference>
<comment type="similarity">
    <text evidence="1">Belongs to the MINAR family.</text>
</comment>
<dbReference type="EMBL" id="VZTR01024261">
    <property type="protein sequence ID" value="NXT68948.1"/>
    <property type="molecule type" value="Genomic_DNA"/>
</dbReference>
<accession>A0A7L3EL34</accession>
<dbReference type="GO" id="GO:0012505">
    <property type="term" value="C:endomembrane system"/>
    <property type="evidence" value="ECO:0007669"/>
    <property type="project" value="UniProtKB-SubCell"/>
</dbReference>
<keyword evidence="4 6" id="KW-0472">Membrane</keyword>
<evidence type="ECO:0000256" key="3">
    <source>
        <dbReference type="ARBA" id="ARBA00022989"/>
    </source>
</evidence>